<dbReference type="InterPro" id="IPR013087">
    <property type="entry name" value="Znf_C2H2_type"/>
</dbReference>
<name>A0A811UBX4_CERCA</name>
<evidence type="ECO:0000259" key="9">
    <source>
        <dbReference type="PROSITE" id="PS50157"/>
    </source>
</evidence>
<dbReference type="InterPro" id="IPR036236">
    <property type="entry name" value="Znf_C2H2_sf"/>
</dbReference>
<feature type="domain" description="C2H2-type" evidence="9">
    <location>
        <begin position="23"/>
        <end position="50"/>
    </location>
</feature>
<dbReference type="AlphaFoldDB" id="A0A811UBX4"/>
<dbReference type="PROSITE" id="PS00028">
    <property type="entry name" value="ZINC_FINGER_C2H2_1"/>
    <property type="match status" value="11"/>
</dbReference>
<dbReference type="GO" id="GO:0005634">
    <property type="term" value="C:nucleus"/>
    <property type="evidence" value="ECO:0007669"/>
    <property type="project" value="UniProtKB-SubCell"/>
</dbReference>
<reference evidence="10" key="1">
    <citation type="submission" date="2020-11" db="EMBL/GenBank/DDBJ databases">
        <authorList>
            <person name="Whitehead M."/>
        </authorList>
    </citation>
    <scope>NUCLEOTIDE SEQUENCE</scope>
    <source>
        <strain evidence="10">EGII</strain>
    </source>
</reference>
<feature type="domain" description="C2H2-type" evidence="9">
    <location>
        <begin position="233"/>
        <end position="260"/>
    </location>
</feature>
<dbReference type="Gene3D" id="3.30.160.60">
    <property type="entry name" value="Classic Zinc Finger"/>
    <property type="match status" value="7"/>
</dbReference>
<dbReference type="OrthoDB" id="6077919at2759"/>
<comment type="caution">
    <text evidence="10">The sequence shown here is derived from an EMBL/GenBank/DDBJ whole genome shotgun (WGS) entry which is preliminary data.</text>
</comment>
<dbReference type="SMART" id="SM00355">
    <property type="entry name" value="ZnF_C2H2"/>
    <property type="match status" value="12"/>
</dbReference>
<keyword evidence="7" id="KW-0539">Nucleus</keyword>
<keyword evidence="4 8" id="KW-0863">Zinc-finger</keyword>
<feature type="domain" description="C2H2-type" evidence="9">
    <location>
        <begin position="521"/>
        <end position="548"/>
    </location>
</feature>
<evidence type="ECO:0000256" key="3">
    <source>
        <dbReference type="ARBA" id="ARBA00022737"/>
    </source>
</evidence>
<evidence type="ECO:0000256" key="6">
    <source>
        <dbReference type="ARBA" id="ARBA00023125"/>
    </source>
</evidence>
<dbReference type="Pfam" id="PF00096">
    <property type="entry name" value="zf-C2H2"/>
    <property type="match status" value="2"/>
</dbReference>
<feature type="domain" description="C2H2-type" evidence="9">
    <location>
        <begin position="268"/>
        <end position="295"/>
    </location>
</feature>
<dbReference type="PANTHER" id="PTHR24376:SF243">
    <property type="entry name" value="C2H2-TYPE DOMAIN-CONTAINING PROTEIN"/>
    <property type="match status" value="1"/>
</dbReference>
<feature type="domain" description="C2H2-type" evidence="9">
    <location>
        <begin position="410"/>
        <end position="432"/>
    </location>
</feature>
<evidence type="ECO:0000256" key="7">
    <source>
        <dbReference type="ARBA" id="ARBA00023242"/>
    </source>
</evidence>
<keyword evidence="3" id="KW-0677">Repeat</keyword>
<feature type="domain" description="C2H2-type" evidence="9">
    <location>
        <begin position="104"/>
        <end position="132"/>
    </location>
</feature>
<feature type="domain" description="C2H2-type" evidence="9">
    <location>
        <begin position="579"/>
        <end position="607"/>
    </location>
</feature>
<keyword evidence="6" id="KW-0238">DNA-binding</keyword>
<keyword evidence="5" id="KW-0862">Zinc</keyword>
<feature type="domain" description="C2H2-type" evidence="9">
    <location>
        <begin position="493"/>
        <end position="520"/>
    </location>
</feature>
<accession>A0A811UBX4</accession>
<dbReference type="PANTHER" id="PTHR24376">
    <property type="entry name" value="ZINC FINGER PROTEIN"/>
    <property type="match status" value="1"/>
</dbReference>
<evidence type="ECO:0000256" key="5">
    <source>
        <dbReference type="ARBA" id="ARBA00022833"/>
    </source>
</evidence>
<feature type="domain" description="C2H2-type" evidence="9">
    <location>
        <begin position="70"/>
        <end position="93"/>
    </location>
</feature>
<protein>
    <submittedName>
        <fullName evidence="10">(Mediterranean fruit fly) hypothetical protein</fullName>
    </submittedName>
</protein>
<dbReference type="PROSITE" id="PS50157">
    <property type="entry name" value="ZINC_FINGER_C2H2_2"/>
    <property type="match status" value="11"/>
</dbReference>
<evidence type="ECO:0000313" key="10">
    <source>
        <dbReference type="EMBL" id="CAD6996762.1"/>
    </source>
</evidence>
<evidence type="ECO:0000313" key="11">
    <source>
        <dbReference type="Proteomes" id="UP000606786"/>
    </source>
</evidence>
<dbReference type="SUPFAM" id="SSF57667">
    <property type="entry name" value="beta-beta-alpha zinc fingers"/>
    <property type="match status" value="5"/>
</dbReference>
<evidence type="ECO:0000256" key="8">
    <source>
        <dbReference type="PROSITE-ProRule" id="PRU00042"/>
    </source>
</evidence>
<dbReference type="GO" id="GO:0000978">
    <property type="term" value="F:RNA polymerase II cis-regulatory region sequence-specific DNA binding"/>
    <property type="evidence" value="ECO:0007669"/>
    <property type="project" value="TreeGrafter"/>
</dbReference>
<evidence type="ECO:0000256" key="1">
    <source>
        <dbReference type="ARBA" id="ARBA00004123"/>
    </source>
</evidence>
<dbReference type="GO" id="GO:0001228">
    <property type="term" value="F:DNA-binding transcription activator activity, RNA polymerase II-specific"/>
    <property type="evidence" value="ECO:0007669"/>
    <property type="project" value="TreeGrafter"/>
</dbReference>
<comment type="subcellular location">
    <subcellularLocation>
        <location evidence="1">Nucleus</location>
    </subcellularLocation>
</comment>
<dbReference type="EMBL" id="CAJHJT010000012">
    <property type="protein sequence ID" value="CAD6996762.1"/>
    <property type="molecule type" value="Genomic_DNA"/>
</dbReference>
<feature type="domain" description="C2H2-type" evidence="9">
    <location>
        <begin position="369"/>
        <end position="397"/>
    </location>
</feature>
<keyword evidence="2" id="KW-0479">Metal-binding</keyword>
<evidence type="ECO:0000256" key="4">
    <source>
        <dbReference type="ARBA" id="ARBA00022771"/>
    </source>
</evidence>
<dbReference type="GO" id="GO:0008270">
    <property type="term" value="F:zinc ion binding"/>
    <property type="evidence" value="ECO:0007669"/>
    <property type="project" value="UniProtKB-KW"/>
</dbReference>
<keyword evidence="11" id="KW-1185">Reference proteome</keyword>
<proteinExistence type="predicted"/>
<sequence length="611" mass="70251">MNETIIFKKQGQQSLSNHKAGRYICQICGKKFVKPSYLQRHNVVHLIKKPFQASMQRHFATQHNADFKRFKCVKCPLSFSQKSNLHNHVQNVHPQCVDELKAKFACNQCSSVYNSKHTLHRHINRVHTRDADINFNNFEGDDDLALTISVLNQIKSFQIGMNLVEAVESLEEEKLNSKTHILTNQQNSEETSGKAMRVKAGLSSEVKQCYVPAQCTVNKVIETCSKVPRRRSFKCMFCERAFSGKVPLQNHLKIHRFDKKLGILTKHYCCAVCGQAFGSLCRLDKHVITHSSTQRVQYKCMSCKSIFKSSRKLAYHKHKQTDWDLKYLQHLLPVPLEVYANHLSPEFGNKLRGNVAVQCTNTRLATSKWQCETCNRLFANSTVLTNHRRLYHGAYRRTRQICNSNVIRCFKCAYCARFFKTPTQCQTHMLIHMKRLLNTGNRDQTESDKKLMLINAQAIVTEVISNTANKAVKFNVITRKGKLAQTTITSTCHQCPTCLSKFSKSSDLQRHLVVHTGERTQACHLCEKRFGLKSTLKQHLLTHAREERPKQVCIVCAKTYATKKSLNVHLRLHTGVQPFRCEYCELKFYTSGQRISHLRVVHGLQRVVCTI</sequence>
<organism evidence="10 11">
    <name type="scientific">Ceratitis capitata</name>
    <name type="common">Mediterranean fruit fly</name>
    <name type="synonym">Tephritis capitata</name>
    <dbReference type="NCBI Taxonomy" id="7213"/>
    <lineage>
        <taxon>Eukaryota</taxon>
        <taxon>Metazoa</taxon>
        <taxon>Ecdysozoa</taxon>
        <taxon>Arthropoda</taxon>
        <taxon>Hexapoda</taxon>
        <taxon>Insecta</taxon>
        <taxon>Pterygota</taxon>
        <taxon>Neoptera</taxon>
        <taxon>Endopterygota</taxon>
        <taxon>Diptera</taxon>
        <taxon>Brachycera</taxon>
        <taxon>Muscomorpha</taxon>
        <taxon>Tephritoidea</taxon>
        <taxon>Tephritidae</taxon>
        <taxon>Ceratitis</taxon>
        <taxon>Ceratitis</taxon>
    </lineage>
</organism>
<gene>
    <name evidence="10" type="ORF">CCAP1982_LOCUS5441</name>
</gene>
<feature type="domain" description="C2H2-type" evidence="9">
    <location>
        <begin position="551"/>
        <end position="578"/>
    </location>
</feature>
<evidence type="ECO:0000256" key="2">
    <source>
        <dbReference type="ARBA" id="ARBA00022723"/>
    </source>
</evidence>
<dbReference type="Proteomes" id="UP000606786">
    <property type="component" value="Unassembled WGS sequence"/>
</dbReference>